<evidence type="ECO:0000313" key="3">
    <source>
        <dbReference type="EMBL" id="KAK5981756.1"/>
    </source>
</evidence>
<feature type="compositionally biased region" description="Polar residues" evidence="1">
    <location>
        <begin position="26"/>
        <end position="36"/>
    </location>
</feature>
<feature type="compositionally biased region" description="Basic and acidic residues" evidence="1">
    <location>
        <begin position="62"/>
        <end position="92"/>
    </location>
</feature>
<dbReference type="InterPro" id="IPR001202">
    <property type="entry name" value="WW_dom"/>
</dbReference>
<name>A0AAN8FKI5_TRICO</name>
<accession>A0AAN8FKI5</accession>
<dbReference type="Pfam" id="PF00397">
    <property type="entry name" value="WW"/>
    <property type="match status" value="1"/>
</dbReference>
<dbReference type="Proteomes" id="UP001331761">
    <property type="component" value="Unassembled WGS sequence"/>
</dbReference>
<feature type="region of interest" description="Disordered" evidence="1">
    <location>
        <begin position="26"/>
        <end position="110"/>
    </location>
</feature>
<organism evidence="3 4">
    <name type="scientific">Trichostrongylus colubriformis</name>
    <name type="common">Black scour worm</name>
    <dbReference type="NCBI Taxonomy" id="6319"/>
    <lineage>
        <taxon>Eukaryota</taxon>
        <taxon>Metazoa</taxon>
        <taxon>Ecdysozoa</taxon>
        <taxon>Nematoda</taxon>
        <taxon>Chromadorea</taxon>
        <taxon>Rhabditida</taxon>
        <taxon>Rhabditina</taxon>
        <taxon>Rhabditomorpha</taxon>
        <taxon>Strongyloidea</taxon>
        <taxon>Trichostrongylidae</taxon>
        <taxon>Trichostrongylus</taxon>
    </lineage>
</organism>
<sequence>IKSTICRNIGNLWIGMYYLPTNQSPNESTSDLQVNDSMPEGWEEREDGNGRTFYVNHLQRTTHWDRPTQMNGERERSEDEVRRRRDDYERRRQITNSSPDAVRSQLDAIDSAMRSNFAGGTQANGEAEDEPLPEGWDMQVSKYVI</sequence>
<feature type="non-terminal residue" evidence="3">
    <location>
        <position position="1"/>
    </location>
</feature>
<reference evidence="3 4" key="1">
    <citation type="submission" date="2019-10" db="EMBL/GenBank/DDBJ databases">
        <title>Assembly and Annotation for the nematode Trichostrongylus colubriformis.</title>
        <authorList>
            <person name="Martin J."/>
        </authorList>
    </citation>
    <scope>NUCLEOTIDE SEQUENCE [LARGE SCALE GENOMIC DNA]</scope>
    <source>
        <strain evidence="3">G859</strain>
        <tissue evidence="3">Whole worm</tissue>
    </source>
</reference>
<evidence type="ECO:0000256" key="1">
    <source>
        <dbReference type="SAM" id="MobiDB-lite"/>
    </source>
</evidence>
<evidence type="ECO:0000259" key="2">
    <source>
        <dbReference type="PROSITE" id="PS50020"/>
    </source>
</evidence>
<comment type="caution">
    <text evidence="3">The sequence shown here is derived from an EMBL/GenBank/DDBJ whole genome shotgun (WGS) entry which is preliminary data.</text>
</comment>
<dbReference type="EMBL" id="WIXE01005927">
    <property type="protein sequence ID" value="KAK5981756.1"/>
    <property type="molecule type" value="Genomic_DNA"/>
</dbReference>
<feature type="domain" description="WW" evidence="2">
    <location>
        <begin position="36"/>
        <end position="69"/>
    </location>
</feature>
<protein>
    <submittedName>
        <fullName evidence="3">WW domain protein</fullName>
    </submittedName>
</protein>
<dbReference type="Gene3D" id="2.20.70.10">
    <property type="match status" value="1"/>
</dbReference>
<dbReference type="PROSITE" id="PS50020">
    <property type="entry name" value="WW_DOMAIN_2"/>
    <property type="match status" value="1"/>
</dbReference>
<gene>
    <name evidence="3" type="ORF">GCK32_018508</name>
</gene>
<proteinExistence type="predicted"/>
<keyword evidence="4" id="KW-1185">Reference proteome</keyword>
<dbReference type="SUPFAM" id="SSF51045">
    <property type="entry name" value="WW domain"/>
    <property type="match status" value="1"/>
</dbReference>
<evidence type="ECO:0000313" key="4">
    <source>
        <dbReference type="Proteomes" id="UP001331761"/>
    </source>
</evidence>
<dbReference type="InterPro" id="IPR036020">
    <property type="entry name" value="WW_dom_sf"/>
</dbReference>
<dbReference type="CDD" id="cd00201">
    <property type="entry name" value="WW"/>
    <property type="match status" value="1"/>
</dbReference>
<dbReference type="SMART" id="SM00456">
    <property type="entry name" value="WW"/>
    <property type="match status" value="1"/>
</dbReference>
<dbReference type="AlphaFoldDB" id="A0AAN8FKI5"/>